<evidence type="ECO:0000256" key="1">
    <source>
        <dbReference type="SAM" id="MobiDB-lite"/>
    </source>
</evidence>
<dbReference type="NCBIfam" id="TIGR02157">
    <property type="entry name" value="PA_CoA_Oxy2"/>
    <property type="match status" value="1"/>
</dbReference>
<protein>
    <submittedName>
        <fullName evidence="2">1,2-phenylacetyl-CoA epoxidase subunit B</fullName>
    </submittedName>
</protein>
<sequence>MSEKNDTDSNDTQWPLWEVFTQPRDGKPHEHAGSLHAPDAEKALENARDVYARRKEAVNIWVVPSDQIVASKGEDAGPFFDPADDKPYRHPQFYSVPRVSKRRS</sequence>
<dbReference type="InterPro" id="IPR009359">
    <property type="entry name" value="PaaB"/>
</dbReference>
<organism evidence="2 3">
    <name type="scientific">Fodinibius salipaludis</name>
    <dbReference type="NCBI Taxonomy" id="2032627"/>
    <lineage>
        <taxon>Bacteria</taxon>
        <taxon>Pseudomonadati</taxon>
        <taxon>Balneolota</taxon>
        <taxon>Balneolia</taxon>
        <taxon>Balneolales</taxon>
        <taxon>Balneolaceae</taxon>
        <taxon>Fodinibius</taxon>
    </lineage>
</organism>
<accession>A0A2A2GEF2</accession>
<dbReference type="EMBL" id="NSKE01000001">
    <property type="protein sequence ID" value="PAU95901.1"/>
    <property type="molecule type" value="Genomic_DNA"/>
</dbReference>
<keyword evidence="3" id="KW-1185">Reference proteome</keyword>
<proteinExistence type="predicted"/>
<name>A0A2A2GEF2_9BACT</name>
<evidence type="ECO:0000313" key="3">
    <source>
        <dbReference type="Proteomes" id="UP000218831"/>
    </source>
</evidence>
<dbReference type="OrthoDB" id="8593533at2"/>
<dbReference type="Proteomes" id="UP000218831">
    <property type="component" value="Unassembled WGS sequence"/>
</dbReference>
<feature type="region of interest" description="Disordered" evidence="1">
    <location>
        <begin position="72"/>
        <end position="104"/>
    </location>
</feature>
<dbReference type="Pfam" id="PF06243">
    <property type="entry name" value="PaaB"/>
    <property type="match status" value="1"/>
</dbReference>
<gene>
    <name evidence="2" type="ORF">CK503_02275</name>
</gene>
<dbReference type="PIRSF" id="PIRSF030200">
    <property type="entry name" value="PaaB"/>
    <property type="match status" value="1"/>
</dbReference>
<dbReference type="Gene3D" id="3.10.20.520">
    <property type="entry name" value="Phenylacetic acid degradation B"/>
    <property type="match status" value="1"/>
</dbReference>
<dbReference type="InterPro" id="IPR038693">
    <property type="entry name" value="PaaB_sf"/>
</dbReference>
<dbReference type="RefSeq" id="WP_095605145.1">
    <property type="nucleotide sequence ID" value="NZ_NSKE01000001.1"/>
</dbReference>
<dbReference type="AlphaFoldDB" id="A0A2A2GEF2"/>
<reference evidence="2 3" key="1">
    <citation type="submission" date="2017-08" db="EMBL/GenBank/DDBJ databases">
        <title>Aliifodinibius alkalisoli sp. nov., isolated from saline alkaline soil.</title>
        <authorList>
            <person name="Liu D."/>
            <person name="Zhang G."/>
        </authorList>
    </citation>
    <scope>NUCLEOTIDE SEQUENCE [LARGE SCALE GENOMIC DNA]</scope>
    <source>
        <strain evidence="2 3">WN023</strain>
    </source>
</reference>
<comment type="caution">
    <text evidence="2">The sequence shown here is derived from an EMBL/GenBank/DDBJ whole genome shotgun (WGS) entry which is preliminary data.</text>
</comment>
<evidence type="ECO:0000313" key="2">
    <source>
        <dbReference type="EMBL" id="PAU95901.1"/>
    </source>
</evidence>